<dbReference type="InterPro" id="IPR023008">
    <property type="entry name" value="MFS_YhhS-like"/>
</dbReference>
<evidence type="ECO:0000256" key="4">
    <source>
        <dbReference type="HAMAP-Rule" id="MF_01118"/>
    </source>
</evidence>
<accession>A0A7W4IQI5</accession>
<feature type="transmembrane region" description="Helical" evidence="4">
    <location>
        <begin position="372"/>
        <end position="392"/>
    </location>
</feature>
<keyword evidence="6" id="KW-1185">Reference proteome</keyword>
<dbReference type="Pfam" id="PF07690">
    <property type="entry name" value="MFS_1"/>
    <property type="match status" value="1"/>
</dbReference>
<comment type="similarity">
    <text evidence="4">Belongs to the major facilitator superfamily. YhhS family.</text>
</comment>
<feature type="transmembrane region" description="Helical" evidence="4">
    <location>
        <begin position="148"/>
        <end position="170"/>
    </location>
</feature>
<dbReference type="GO" id="GO:0022857">
    <property type="term" value="F:transmembrane transporter activity"/>
    <property type="evidence" value="ECO:0007669"/>
    <property type="project" value="UniProtKB-UniRule"/>
</dbReference>
<dbReference type="InterPro" id="IPR036259">
    <property type="entry name" value="MFS_trans_sf"/>
</dbReference>
<reference evidence="5 6" key="1">
    <citation type="submission" date="2020-04" db="EMBL/GenBank/DDBJ databases">
        <title>Description of novel Gluconacetobacter.</title>
        <authorList>
            <person name="Sombolestani A."/>
        </authorList>
    </citation>
    <scope>NUCLEOTIDE SEQUENCE [LARGE SCALE GENOMIC DNA]</scope>
    <source>
        <strain evidence="5 6">LMG 27801</strain>
    </source>
</reference>
<feature type="transmembrane region" description="Helical" evidence="4">
    <location>
        <begin position="107"/>
        <end position="136"/>
    </location>
</feature>
<dbReference type="Gene3D" id="1.20.1250.20">
    <property type="entry name" value="MFS general substrate transporter like domains"/>
    <property type="match status" value="1"/>
</dbReference>
<evidence type="ECO:0000256" key="1">
    <source>
        <dbReference type="ARBA" id="ARBA00022692"/>
    </source>
</evidence>
<sequence>MTVLRSGPANPTLRILAVVLFNLICYVDIGLPLAVIPLFVHGTLGYNTVVAGLAVSLQYLATFASRAQAGRFVDERGAKPAVVIGLAICVLAGLALMLAGLCAQRAVLAMLLLVASRILMGVGESWTATGAILWNIGRVGAERTAQVISWNGITSYGGIAFGAPVGAVLAQAHGALGGLVGVGILSALLPALGLALATRYAAVPPIAKGGEVMPFSQVFWRVLPYGIVLACGSVGFGAISACLSLYFADRHWDGAALGLMVFGLVFVLVRLLFSRQIGLRGGMKVAVVSLLVEVGGLLLLWRSADVPSADLGAALTGAGFSLVFPALGVEAVTRAGPQNRGAALGAFSVFLDIGIGLSGPMLGLVIHSLGYGPMFLVSALFTGAGVGATLLLREQARPDAARR</sequence>
<comment type="subcellular location">
    <subcellularLocation>
        <location evidence="4">Cell inner membrane</location>
        <topology evidence="4">Multi-pass membrane protein</topology>
    </subcellularLocation>
</comment>
<proteinExistence type="inferred from homology"/>
<name>A0A7W4IQI5_9PROT</name>
<feature type="transmembrane region" description="Helical" evidence="4">
    <location>
        <begin position="44"/>
        <end position="61"/>
    </location>
</feature>
<feature type="transmembrane region" description="Helical" evidence="4">
    <location>
        <begin position="344"/>
        <end position="366"/>
    </location>
</feature>
<dbReference type="InterPro" id="IPR011701">
    <property type="entry name" value="MFS"/>
</dbReference>
<dbReference type="SUPFAM" id="SSF103473">
    <property type="entry name" value="MFS general substrate transporter"/>
    <property type="match status" value="1"/>
</dbReference>
<keyword evidence="3 4" id="KW-0472">Membrane</keyword>
<dbReference type="PANTHER" id="PTHR23531">
    <property type="entry name" value="QUINOLENE RESISTANCE PROTEIN NORA"/>
    <property type="match status" value="1"/>
</dbReference>
<comment type="caution">
    <text evidence="5">The sequence shown here is derived from an EMBL/GenBank/DDBJ whole genome shotgun (WGS) entry which is preliminary data.</text>
</comment>
<feature type="transmembrane region" description="Helical" evidence="4">
    <location>
        <begin position="176"/>
        <end position="201"/>
    </location>
</feature>
<dbReference type="GO" id="GO:0005886">
    <property type="term" value="C:plasma membrane"/>
    <property type="evidence" value="ECO:0007669"/>
    <property type="project" value="UniProtKB-SubCell"/>
</dbReference>
<dbReference type="PANTHER" id="PTHR23531:SF1">
    <property type="entry name" value="QUINOLENE RESISTANCE PROTEIN NORA"/>
    <property type="match status" value="1"/>
</dbReference>
<protein>
    <recommendedName>
        <fullName evidence="4">Uncharacterized MFS-type transporter HLH36_02060</fullName>
    </recommendedName>
</protein>
<keyword evidence="2 4" id="KW-1133">Transmembrane helix</keyword>
<dbReference type="Proteomes" id="UP000559860">
    <property type="component" value="Unassembled WGS sequence"/>
</dbReference>
<feature type="transmembrane region" description="Helical" evidence="4">
    <location>
        <begin position="313"/>
        <end position="332"/>
    </location>
</feature>
<evidence type="ECO:0000313" key="6">
    <source>
        <dbReference type="Proteomes" id="UP000559860"/>
    </source>
</evidence>
<dbReference type="InterPro" id="IPR052714">
    <property type="entry name" value="MFS_Exporter"/>
</dbReference>
<dbReference type="HAMAP" id="MF_01118">
    <property type="entry name" value="MFS_YhhS"/>
    <property type="match status" value="1"/>
</dbReference>
<dbReference type="RefSeq" id="WP_182984803.1">
    <property type="nucleotide sequence ID" value="NZ_JABEQD010000001.1"/>
</dbReference>
<feature type="transmembrane region" description="Helical" evidence="4">
    <location>
        <begin position="222"/>
        <end position="248"/>
    </location>
</feature>
<keyword evidence="4" id="KW-0997">Cell inner membrane</keyword>
<feature type="transmembrane region" description="Helical" evidence="4">
    <location>
        <begin position="12"/>
        <end position="38"/>
    </location>
</feature>
<feature type="transmembrane region" description="Helical" evidence="4">
    <location>
        <begin position="254"/>
        <end position="273"/>
    </location>
</feature>
<feature type="transmembrane region" description="Helical" evidence="4">
    <location>
        <begin position="285"/>
        <end position="301"/>
    </location>
</feature>
<evidence type="ECO:0000256" key="3">
    <source>
        <dbReference type="ARBA" id="ARBA00023136"/>
    </source>
</evidence>
<dbReference type="EMBL" id="JABEQD010000001">
    <property type="protein sequence ID" value="MBB2167152.1"/>
    <property type="molecule type" value="Genomic_DNA"/>
</dbReference>
<dbReference type="NCBIfam" id="NF003477">
    <property type="entry name" value="PRK05122.1"/>
    <property type="match status" value="1"/>
</dbReference>
<organism evidence="5 6">
    <name type="scientific">Gluconacetobacter aggeris</name>
    <dbReference type="NCBI Taxonomy" id="1286186"/>
    <lineage>
        <taxon>Bacteria</taxon>
        <taxon>Pseudomonadati</taxon>
        <taxon>Pseudomonadota</taxon>
        <taxon>Alphaproteobacteria</taxon>
        <taxon>Acetobacterales</taxon>
        <taxon>Acetobacteraceae</taxon>
        <taxon>Gluconacetobacter</taxon>
    </lineage>
</organism>
<evidence type="ECO:0000313" key="5">
    <source>
        <dbReference type="EMBL" id="MBB2167152.1"/>
    </source>
</evidence>
<keyword evidence="4" id="KW-0813">Transport</keyword>
<evidence type="ECO:0000256" key="2">
    <source>
        <dbReference type="ARBA" id="ARBA00022989"/>
    </source>
</evidence>
<feature type="transmembrane region" description="Helical" evidence="4">
    <location>
        <begin position="81"/>
        <end position="101"/>
    </location>
</feature>
<keyword evidence="4" id="KW-1003">Cell membrane</keyword>
<dbReference type="AlphaFoldDB" id="A0A7W4IQI5"/>
<keyword evidence="1 4" id="KW-0812">Transmembrane</keyword>
<dbReference type="CDD" id="cd17489">
    <property type="entry name" value="MFS_YfcJ_like"/>
    <property type="match status" value="1"/>
</dbReference>
<gene>
    <name evidence="5" type="ORF">HLH36_02060</name>
</gene>